<dbReference type="RefSeq" id="WP_038562610.1">
    <property type="nucleotide sequence ID" value="NZ_FOHT01000011.1"/>
</dbReference>
<protein>
    <recommendedName>
        <fullName evidence="2">DUF3592 domain-containing protein</fullName>
    </recommendedName>
</protein>
<gene>
    <name evidence="3" type="ORF">SAMN05444285_11176</name>
</gene>
<sequence>MKKRQSPLGTLIFAIVFFVGGLMAYQYLTKPIAEEAKAAKEWPTTQGTVTLAKLNKTRNDDGNDMYSASVQYDYTVEGKIYNGSGIRTLDGSTSSSSSVKKTLKKYALGKAVTVHYDPEFPNIAVLEPGTGFLMGILLKLPLLFCIVSVLMVVALFKRLLFGR</sequence>
<dbReference type="EMBL" id="FOHT01000011">
    <property type="protein sequence ID" value="SET36091.1"/>
    <property type="molecule type" value="Genomic_DNA"/>
</dbReference>
<dbReference type="Proteomes" id="UP000181981">
    <property type="component" value="Unassembled WGS sequence"/>
</dbReference>
<accession>A0A1I0DUU1</accession>
<name>A0A1I0DUU1_9BACT</name>
<evidence type="ECO:0000259" key="2">
    <source>
        <dbReference type="Pfam" id="PF12158"/>
    </source>
</evidence>
<keyword evidence="1" id="KW-1133">Transmembrane helix</keyword>
<evidence type="ECO:0000256" key="1">
    <source>
        <dbReference type="SAM" id="Phobius"/>
    </source>
</evidence>
<feature type="transmembrane region" description="Helical" evidence="1">
    <location>
        <begin position="132"/>
        <end position="156"/>
    </location>
</feature>
<proteinExistence type="predicted"/>
<dbReference type="InterPro" id="IPR021994">
    <property type="entry name" value="DUF3592"/>
</dbReference>
<keyword evidence="1" id="KW-0472">Membrane</keyword>
<dbReference type="Pfam" id="PF12158">
    <property type="entry name" value="DUF3592"/>
    <property type="match status" value="1"/>
</dbReference>
<organism evidence="3 4">
    <name type="scientific">Draconibacterium orientale</name>
    <dbReference type="NCBI Taxonomy" id="1168034"/>
    <lineage>
        <taxon>Bacteria</taxon>
        <taxon>Pseudomonadati</taxon>
        <taxon>Bacteroidota</taxon>
        <taxon>Bacteroidia</taxon>
        <taxon>Marinilabiliales</taxon>
        <taxon>Prolixibacteraceae</taxon>
        <taxon>Draconibacterium</taxon>
    </lineage>
</organism>
<dbReference type="AlphaFoldDB" id="A0A1I0DUU1"/>
<evidence type="ECO:0000313" key="3">
    <source>
        <dbReference type="EMBL" id="SET36091.1"/>
    </source>
</evidence>
<evidence type="ECO:0000313" key="4">
    <source>
        <dbReference type="Proteomes" id="UP000181981"/>
    </source>
</evidence>
<feature type="domain" description="DUF3592" evidence="2">
    <location>
        <begin position="45"/>
        <end position="130"/>
    </location>
</feature>
<reference evidence="3 4" key="1">
    <citation type="submission" date="2016-10" db="EMBL/GenBank/DDBJ databases">
        <authorList>
            <person name="de Groot N.N."/>
        </authorList>
    </citation>
    <scope>NUCLEOTIDE SEQUENCE [LARGE SCALE GENOMIC DNA]</scope>
    <source>
        <strain evidence="3 4">DSM 25947</strain>
    </source>
</reference>
<dbReference type="OrthoDB" id="1121306at2"/>
<keyword evidence="1" id="KW-0812">Transmembrane</keyword>